<gene>
    <name evidence="2" type="ORF">RNC47_23750</name>
</gene>
<dbReference type="RefSeq" id="WP_311601555.1">
    <property type="nucleotide sequence ID" value="NZ_JAVREM010000038.1"/>
</dbReference>
<dbReference type="SUPFAM" id="SSF109854">
    <property type="entry name" value="DinB/YfiT-like putative metalloenzymes"/>
    <property type="match status" value="1"/>
</dbReference>
<evidence type="ECO:0000313" key="2">
    <source>
        <dbReference type="EMBL" id="MDT0321346.1"/>
    </source>
</evidence>
<comment type="caution">
    <text evidence="2">The sequence shown here is derived from an EMBL/GenBank/DDBJ whole genome shotgun (WGS) entry which is preliminary data.</text>
</comment>
<reference evidence="3" key="1">
    <citation type="submission" date="2023-07" db="EMBL/GenBank/DDBJ databases">
        <title>30 novel species of actinomycetes from the DSMZ collection.</title>
        <authorList>
            <person name="Nouioui I."/>
        </authorList>
    </citation>
    <scope>NUCLEOTIDE SEQUENCE [LARGE SCALE GENOMIC DNA]</scope>
    <source>
        <strain evidence="3">DSM 44918</strain>
    </source>
</reference>
<dbReference type="InterPro" id="IPR034660">
    <property type="entry name" value="DinB/YfiT-like"/>
</dbReference>
<dbReference type="InterPro" id="IPR017517">
    <property type="entry name" value="Maleyloyr_isom"/>
</dbReference>
<dbReference type="Proteomes" id="UP001183420">
    <property type="component" value="Unassembled WGS sequence"/>
</dbReference>
<dbReference type="InterPro" id="IPR017520">
    <property type="entry name" value="CHP03086"/>
</dbReference>
<dbReference type="Gene3D" id="1.20.120.450">
    <property type="entry name" value="dinb family like domain"/>
    <property type="match status" value="1"/>
</dbReference>
<dbReference type="EMBL" id="JAVREM010000038">
    <property type="protein sequence ID" value="MDT0321346.1"/>
    <property type="molecule type" value="Genomic_DNA"/>
</dbReference>
<dbReference type="InterPro" id="IPR024344">
    <property type="entry name" value="MDMPI_metal-binding"/>
</dbReference>
<feature type="domain" description="Mycothiol-dependent maleylpyruvate isomerase metal-binding" evidence="1">
    <location>
        <begin position="8"/>
        <end position="129"/>
    </location>
</feature>
<keyword evidence="3" id="KW-1185">Reference proteome</keyword>
<proteinExistence type="predicted"/>
<dbReference type="NCBIfam" id="TIGR03086">
    <property type="entry name" value="TIGR03086 family metal-binding protein"/>
    <property type="match status" value="1"/>
</dbReference>
<evidence type="ECO:0000259" key="1">
    <source>
        <dbReference type="Pfam" id="PF11716"/>
    </source>
</evidence>
<protein>
    <submittedName>
        <fullName evidence="2">TIGR03086 family metal-binding protein</fullName>
    </submittedName>
</protein>
<sequence length="187" mass="20632">MELIDAFDRGMDEFDQRVHQVGSRQWSSPTPCSDWTVRDLVNHLTGEHLWAPWMLRGATLSEVGDRFDGDVLGEDPVGAWEAAAAASREAAHRPGALDSPVHTSGGLTPADEYLRQMTLDLTVHAWDLARGIGADDRLDDELVGLEYDYVEPRIGDWQGFGVFDPPVPVADSARTQDQLVALLGRRP</sequence>
<organism evidence="2 3">
    <name type="scientific">Streptomyces millisiae</name>
    <dbReference type="NCBI Taxonomy" id="3075542"/>
    <lineage>
        <taxon>Bacteria</taxon>
        <taxon>Bacillati</taxon>
        <taxon>Actinomycetota</taxon>
        <taxon>Actinomycetes</taxon>
        <taxon>Kitasatosporales</taxon>
        <taxon>Streptomycetaceae</taxon>
        <taxon>Streptomyces</taxon>
    </lineage>
</organism>
<name>A0ABU2LUW3_9ACTN</name>
<dbReference type="Pfam" id="PF11716">
    <property type="entry name" value="MDMPI_N"/>
    <property type="match status" value="1"/>
</dbReference>
<accession>A0ABU2LUW3</accession>
<evidence type="ECO:0000313" key="3">
    <source>
        <dbReference type="Proteomes" id="UP001183420"/>
    </source>
</evidence>
<dbReference type="NCBIfam" id="TIGR03083">
    <property type="entry name" value="maleylpyruvate isomerase family mycothiol-dependent enzyme"/>
    <property type="match status" value="1"/>
</dbReference>